<dbReference type="PANTHER" id="PTHR10151:SF120">
    <property type="entry name" value="BIS(5'-ADENOSYL)-TRIPHOSPHATASE"/>
    <property type="match status" value="1"/>
</dbReference>
<dbReference type="AlphaFoldDB" id="A0A938Y834"/>
<dbReference type="EMBL" id="JAERWK010000012">
    <property type="protein sequence ID" value="MBM9467761.1"/>
    <property type="molecule type" value="Genomic_DNA"/>
</dbReference>
<accession>A0A938Y834</accession>
<sequence>MPAGPATPGWRVPRYDDASLGALLPGVAAALGAPLADPVDPAAGLPAVDLPPAERYCVVLVDGMGWTLLAETIASSAGRRAVPFLAEVLSGGESRPVSAGTPSTTATSMASFGTGLPPGRHGLVGLEVLDPDRGVLLNELRWDPATDPEIWQPFGTVFGRLAAAGVGTLRIGNPEFAGSGLTVAAHRGGAFLGVDGLASRVDTALSALRGGGSMAGPDGDLPVPAARLVQVYWGDLDAAGHAHGWHSGAWRRELRRVDTQLARLAAGLAPDTRLVVTADHGMVDAPPGHRLDLAEMAPRFDADIALVGGEPRFVQLYLQPAGRARRAALVTELQDLVGDRAQVCTRDDAIGAGWFGPVENWVGPRIGEVIVAADDETFTLVDSRVAHPHLLRLVGQHGSLTEAEQLVPVLLR</sequence>
<dbReference type="SUPFAM" id="SSF53649">
    <property type="entry name" value="Alkaline phosphatase-like"/>
    <property type="match status" value="1"/>
</dbReference>
<name>A0A938Y834_9ACTN</name>
<reference evidence="1" key="1">
    <citation type="submission" date="2021-01" db="EMBL/GenBank/DDBJ databases">
        <title>YIM 132084 draft genome.</title>
        <authorList>
            <person name="An D."/>
        </authorList>
    </citation>
    <scope>NUCLEOTIDE SEQUENCE</scope>
    <source>
        <strain evidence="1">YIM 132084</strain>
    </source>
</reference>
<proteinExistence type="predicted"/>
<evidence type="ECO:0000313" key="2">
    <source>
        <dbReference type="Proteomes" id="UP000663792"/>
    </source>
</evidence>
<evidence type="ECO:0000313" key="1">
    <source>
        <dbReference type="EMBL" id="MBM9467761.1"/>
    </source>
</evidence>
<dbReference type="GO" id="GO:0016787">
    <property type="term" value="F:hydrolase activity"/>
    <property type="evidence" value="ECO:0007669"/>
    <property type="project" value="UniProtKB-ARBA"/>
</dbReference>
<dbReference type="InterPro" id="IPR002591">
    <property type="entry name" value="Phosphodiest/P_Trfase"/>
</dbReference>
<dbReference type="Gene3D" id="3.40.720.10">
    <property type="entry name" value="Alkaline Phosphatase, subunit A"/>
    <property type="match status" value="1"/>
</dbReference>
<gene>
    <name evidence="1" type="ORF">JL106_10760</name>
</gene>
<dbReference type="PANTHER" id="PTHR10151">
    <property type="entry name" value="ECTONUCLEOTIDE PYROPHOSPHATASE/PHOSPHODIESTERASE"/>
    <property type="match status" value="1"/>
</dbReference>
<dbReference type="Proteomes" id="UP000663792">
    <property type="component" value="Unassembled WGS sequence"/>
</dbReference>
<organism evidence="1 2">
    <name type="scientific">Nakamurella leprariae</name>
    <dbReference type="NCBI Taxonomy" id="2803911"/>
    <lineage>
        <taxon>Bacteria</taxon>
        <taxon>Bacillati</taxon>
        <taxon>Actinomycetota</taxon>
        <taxon>Actinomycetes</taxon>
        <taxon>Nakamurellales</taxon>
        <taxon>Nakamurellaceae</taxon>
        <taxon>Nakamurella</taxon>
    </lineage>
</organism>
<dbReference type="Pfam" id="PF01663">
    <property type="entry name" value="Phosphodiest"/>
    <property type="match status" value="1"/>
</dbReference>
<comment type="caution">
    <text evidence="1">The sequence shown here is derived from an EMBL/GenBank/DDBJ whole genome shotgun (WGS) entry which is preliminary data.</text>
</comment>
<keyword evidence="2" id="KW-1185">Reference proteome</keyword>
<protein>
    <submittedName>
        <fullName evidence="1">Alkaline phosphatase family protein</fullName>
    </submittedName>
</protein>
<dbReference type="RefSeq" id="WP_205260692.1">
    <property type="nucleotide sequence ID" value="NZ_JAERWK010000012.1"/>
</dbReference>
<dbReference type="InterPro" id="IPR017850">
    <property type="entry name" value="Alkaline_phosphatase_core_sf"/>
</dbReference>